<dbReference type="AlphaFoldDB" id="X0W288"/>
<comment type="caution">
    <text evidence="1">The sequence shown here is derived from an EMBL/GenBank/DDBJ whole genome shotgun (WGS) entry which is preliminary data.</text>
</comment>
<dbReference type="SUPFAM" id="SSF52540">
    <property type="entry name" value="P-loop containing nucleoside triphosphate hydrolases"/>
    <property type="match status" value="1"/>
</dbReference>
<protein>
    <recommendedName>
        <fullName evidence="2">RuvB-like P-loop domain-containing protein</fullName>
    </recommendedName>
</protein>
<evidence type="ECO:0000313" key="1">
    <source>
        <dbReference type="EMBL" id="GAG24660.1"/>
    </source>
</evidence>
<dbReference type="EMBL" id="BARS01039935">
    <property type="protein sequence ID" value="GAG24660.1"/>
    <property type="molecule type" value="Genomic_DNA"/>
</dbReference>
<organism evidence="1">
    <name type="scientific">marine sediment metagenome</name>
    <dbReference type="NCBI Taxonomy" id="412755"/>
    <lineage>
        <taxon>unclassified sequences</taxon>
        <taxon>metagenomes</taxon>
        <taxon>ecological metagenomes</taxon>
    </lineage>
</organism>
<name>X0W288_9ZZZZ</name>
<accession>X0W288</accession>
<evidence type="ECO:0008006" key="2">
    <source>
        <dbReference type="Google" id="ProtNLM"/>
    </source>
</evidence>
<gene>
    <name evidence="1" type="ORF">S01H1_60949</name>
</gene>
<reference evidence="1" key="1">
    <citation type="journal article" date="2014" name="Front. Microbiol.">
        <title>High frequency of phylogenetically diverse reductive dehalogenase-homologous genes in deep subseafloor sedimentary metagenomes.</title>
        <authorList>
            <person name="Kawai M."/>
            <person name="Futagami T."/>
            <person name="Toyoda A."/>
            <person name="Takaki Y."/>
            <person name="Nishi S."/>
            <person name="Hori S."/>
            <person name="Arai W."/>
            <person name="Tsubouchi T."/>
            <person name="Morono Y."/>
            <person name="Uchiyama I."/>
            <person name="Ito T."/>
            <person name="Fujiyama A."/>
            <person name="Inagaki F."/>
            <person name="Takami H."/>
        </authorList>
    </citation>
    <scope>NUCLEOTIDE SEQUENCE</scope>
    <source>
        <strain evidence="1">Expedition CK06-06</strain>
    </source>
</reference>
<proteinExistence type="predicted"/>
<dbReference type="InterPro" id="IPR027417">
    <property type="entry name" value="P-loop_NTPase"/>
</dbReference>
<dbReference type="Gene3D" id="3.40.50.300">
    <property type="entry name" value="P-loop containing nucleotide triphosphate hydrolases"/>
    <property type="match status" value="1"/>
</dbReference>
<sequence length="78" mass="8810">MRLVEKYRPKELRQMIGQGKIVKRVRAILGRKAFDRGAFWIEGDSGKGKTVLAECIARRLGALGSSKKTWSYIEIDGD</sequence>
<feature type="non-terminal residue" evidence="1">
    <location>
        <position position="78"/>
    </location>
</feature>